<gene>
    <name evidence="2" type="ORF">QE152_g30536</name>
</gene>
<evidence type="ECO:0008006" key="4">
    <source>
        <dbReference type="Google" id="ProtNLM"/>
    </source>
</evidence>
<protein>
    <recommendedName>
        <fullName evidence="4">Reverse transcriptase domain-containing protein</fullName>
    </recommendedName>
</protein>
<feature type="compositionally biased region" description="Basic and acidic residues" evidence="1">
    <location>
        <begin position="45"/>
        <end position="63"/>
    </location>
</feature>
<sequence length="492" mass="56518">MVPERSRSDQEEARYGKTPISPEPDELQGPAFFQNVRLVGPHPMVPERSRSDKEEARYGKTPEKPQYLRNPTSYRVPLFFKMFVSSARIRWYPNGRDRTNRKRDTEKPEYLRNRTSYRVPLFFKMFVSSARIRWYPNGRDRTNRKRGTENPEYLDEINSHQPGGTISPDTRVAAMAFADDIVLLEDRKVDMALSIARSAEFLRARGMDINVKKSVTVSAAVISGRSLPRTRTIFRYGRDYLPIVGVISMFRYLGHTISGQGIVKPSIHHLADWLSRLGKAPLKPSQKLEILRTYLIPKLHHGLQVPSVTSGKLRAADRLIKQHVKSWFLSNHTGDQFIHAKVRDRGWGIPCLRLTIPWIMFRRLQRLLQFGDPVASAALQTPSGKKLIRKIQTLNAIPSPAQYWREEISSRPMSRGMESASDDPASRAWIRFPPPGWTGCDFVRAVQLRTANLPTMGLPYHHPEERRCRAGCSRVESFTCSPEVPDRPFWPH</sequence>
<feature type="region of interest" description="Disordered" evidence="1">
    <location>
        <begin position="1"/>
        <end position="68"/>
    </location>
</feature>
<evidence type="ECO:0000313" key="2">
    <source>
        <dbReference type="EMBL" id="KAK9701474.1"/>
    </source>
</evidence>
<dbReference type="AlphaFoldDB" id="A0AAW1JE06"/>
<accession>A0AAW1JE06</accession>
<dbReference type="PANTHER" id="PTHR37557:SF4">
    <property type="entry name" value="CCHC-TYPE DOMAIN-CONTAINING PROTEIN"/>
    <property type="match status" value="1"/>
</dbReference>
<name>A0AAW1JE06_POPJA</name>
<reference evidence="2 3" key="1">
    <citation type="journal article" date="2024" name="BMC Genomics">
        <title>De novo assembly and annotation of Popillia japonica's genome with initial clues to its potential as an invasive pest.</title>
        <authorList>
            <person name="Cucini C."/>
            <person name="Boschi S."/>
            <person name="Funari R."/>
            <person name="Cardaioli E."/>
            <person name="Iannotti N."/>
            <person name="Marturano G."/>
            <person name="Paoli F."/>
            <person name="Bruttini M."/>
            <person name="Carapelli A."/>
            <person name="Frati F."/>
            <person name="Nardi F."/>
        </authorList>
    </citation>
    <scope>NUCLEOTIDE SEQUENCE [LARGE SCALE GENOMIC DNA]</scope>
    <source>
        <strain evidence="2">DMR45628</strain>
    </source>
</reference>
<proteinExistence type="predicted"/>
<organism evidence="2 3">
    <name type="scientific">Popillia japonica</name>
    <name type="common">Japanese beetle</name>
    <dbReference type="NCBI Taxonomy" id="7064"/>
    <lineage>
        <taxon>Eukaryota</taxon>
        <taxon>Metazoa</taxon>
        <taxon>Ecdysozoa</taxon>
        <taxon>Arthropoda</taxon>
        <taxon>Hexapoda</taxon>
        <taxon>Insecta</taxon>
        <taxon>Pterygota</taxon>
        <taxon>Neoptera</taxon>
        <taxon>Endopterygota</taxon>
        <taxon>Coleoptera</taxon>
        <taxon>Polyphaga</taxon>
        <taxon>Scarabaeiformia</taxon>
        <taxon>Scarabaeidae</taxon>
        <taxon>Rutelinae</taxon>
        <taxon>Popillia</taxon>
    </lineage>
</organism>
<dbReference type="Proteomes" id="UP001458880">
    <property type="component" value="Unassembled WGS sequence"/>
</dbReference>
<evidence type="ECO:0000256" key="1">
    <source>
        <dbReference type="SAM" id="MobiDB-lite"/>
    </source>
</evidence>
<feature type="compositionally biased region" description="Basic and acidic residues" evidence="1">
    <location>
        <begin position="1"/>
        <end position="15"/>
    </location>
</feature>
<comment type="caution">
    <text evidence="2">The sequence shown here is derived from an EMBL/GenBank/DDBJ whole genome shotgun (WGS) entry which is preliminary data.</text>
</comment>
<dbReference type="PANTHER" id="PTHR37557">
    <property type="entry name" value="115 KDA PROTEIN IN TYPE-1 RETROTRANSPOSABLE ELEMENT R1DM-LIKE PROTEIN-RELATED-RELATED"/>
    <property type="match status" value="1"/>
</dbReference>
<evidence type="ECO:0000313" key="3">
    <source>
        <dbReference type="Proteomes" id="UP001458880"/>
    </source>
</evidence>
<dbReference type="EMBL" id="JASPKY010000413">
    <property type="protein sequence ID" value="KAK9701474.1"/>
    <property type="molecule type" value="Genomic_DNA"/>
</dbReference>
<keyword evidence="3" id="KW-1185">Reference proteome</keyword>